<dbReference type="RefSeq" id="WP_330079586.1">
    <property type="nucleotide sequence ID" value="NZ_JAZDCU010000006.1"/>
</dbReference>
<dbReference type="SUPFAM" id="SSF53098">
    <property type="entry name" value="Ribonuclease H-like"/>
    <property type="match status" value="1"/>
</dbReference>
<dbReference type="Proteomes" id="UP001307839">
    <property type="component" value="Unassembled WGS sequence"/>
</dbReference>
<gene>
    <name evidence="3" type="ORF">V0R53_11295</name>
</gene>
<evidence type="ECO:0000313" key="4">
    <source>
        <dbReference type="Proteomes" id="UP001307839"/>
    </source>
</evidence>
<dbReference type="InterPro" id="IPR036397">
    <property type="entry name" value="RNaseH_sf"/>
</dbReference>
<feature type="domain" description="Integrase catalytic" evidence="2">
    <location>
        <begin position="251"/>
        <end position="444"/>
    </location>
</feature>
<evidence type="ECO:0000256" key="1">
    <source>
        <dbReference type="SAM" id="MobiDB-lite"/>
    </source>
</evidence>
<organism evidence="3 4">
    <name type="scientific">Pseudomonas auratipiscis</name>
    <dbReference type="NCBI Taxonomy" id="3115853"/>
    <lineage>
        <taxon>Bacteria</taxon>
        <taxon>Pseudomonadati</taxon>
        <taxon>Pseudomonadota</taxon>
        <taxon>Gammaproteobacteria</taxon>
        <taxon>Pseudomonadales</taxon>
        <taxon>Pseudomonadaceae</taxon>
        <taxon>Pseudomonas</taxon>
    </lineage>
</organism>
<dbReference type="GO" id="GO:0003676">
    <property type="term" value="F:nucleic acid binding"/>
    <property type="evidence" value="ECO:0007669"/>
    <property type="project" value="InterPro"/>
</dbReference>
<dbReference type="InterPro" id="IPR001584">
    <property type="entry name" value="Integrase_cat-core"/>
</dbReference>
<dbReference type="EMBL" id="JAZDQP010000007">
    <property type="protein sequence ID" value="MEE1866979.1"/>
    <property type="molecule type" value="Genomic_DNA"/>
</dbReference>
<protein>
    <recommendedName>
        <fullName evidence="2">Integrase catalytic domain-containing protein</fullName>
    </recommendedName>
</protein>
<accession>A0AB35WUM0</accession>
<evidence type="ECO:0000313" key="3">
    <source>
        <dbReference type="EMBL" id="MEE1866979.1"/>
    </source>
</evidence>
<feature type="compositionally biased region" description="Polar residues" evidence="1">
    <location>
        <begin position="585"/>
        <end position="596"/>
    </location>
</feature>
<keyword evidence="4" id="KW-1185">Reference proteome</keyword>
<name>A0AB35WUM0_9PSED</name>
<evidence type="ECO:0000259" key="2">
    <source>
        <dbReference type="PROSITE" id="PS50994"/>
    </source>
</evidence>
<feature type="compositionally biased region" description="Basic and acidic residues" evidence="1">
    <location>
        <begin position="606"/>
        <end position="630"/>
    </location>
</feature>
<dbReference type="AlphaFoldDB" id="A0AB35WUM0"/>
<dbReference type="PROSITE" id="PS50994">
    <property type="entry name" value="INTEGRASE"/>
    <property type="match status" value="1"/>
</dbReference>
<reference evidence="3 4" key="1">
    <citation type="submission" date="2024-01" db="EMBL/GenBank/DDBJ databases">
        <title>Unpublished Manusciprt.</title>
        <authorList>
            <person name="Duman M."/>
            <person name="Valdes E.G."/>
            <person name="Ajmi N."/>
            <person name="Altun S."/>
            <person name="Saticioglu I.B."/>
        </authorList>
    </citation>
    <scope>NUCLEOTIDE SEQUENCE [LARGE SCALE GENOMIC DNA]</scope>
    <source>
        <strain evidence="3 4">120P</strain>
    </source>
</reference>
<proteinExistence type="predicted"/>
<sequence>MLISKSLEIKVGERYTLRGRNYQIEAIDGDEVQLRGVDGPCSVTFQTLAALQRAHDRGHLRKIQEAPFSMSPEKIVAGLNKSQAEKFKIRNAYIQTITHSYNGIFSRSYFTELQAEVTKWIGEHVRPAYSTVSAWRRRYLKAGGNPVALLPNTYKPHRKHLSNQPEGVQKLIIDTLEEVYWVTTPFSKKDTSTAIQLAVKDENKYRSARSKYKIPSLSTLWRIICEQDHHRTLLKQKGVRIADKAHHAGGSLPEPTRLFELVEADSQMLHLFAFDERSGVVAKPHITIFLEIKCRYVIAWHISFDPPSEDTTLLTLKKAISSSNPYGGAAERYTFDNGPENVGEDLRHQIELYLGEASFCEPYTPNEKARIERMIETFTLRLIHRMKGTTFSNPVERGDYDSAKNAHYTIDQLRHYFSEYIERYHNEYHSTLEMSPNEAWSKCQKLELEPRRFSEDDLRRLFWRKVVVTPHNGRVRAHNLLWHGAGVAELANRYPASKTLDLYFDPCDVGQACVCHPKYPQDKKTVDPLRPAYQNGLTLSFHRLIHARKLELRQQKKYVSANETMVQLLLEIARENAAAGNKVSGKTVTAKTSTGNFGAPLTPDAQAEHIPEKSHDTRKDTPEDFAVRKK</sequence>
<dbReference type="GO" id="GO:0015074">
    <property type="term" value="P:DNA integration"/>
    <property type="evidence" value="ECO:0007669"/>
    <property type="project" value="InterPro"/>
</dbReference>
<dbReference type="InterPro" id="IPR012337">
    <property type="entry name" value="RNaseH-like_sf"/>
</dbReference>
<dbReference type="Gene3D" id="3.30.420.10">
    <property type="entry name" value="Ribonuclease H-like superfamily/Ribonuclease H"/>
    <property type="match status" value="1"/>
</dbReference>
<comment type="caution">
    <text evidence="3">The sequence shown here is derived from an EMBL/GenBank/DDBJ whole genome shotgun (WGS) entry which is preliminary data.</text>
</comment>
<feature type="region of interest" description="Disordered" evidence="1">
    <location>
        <begin position="585"/>
        <end position="630"/>
    </location>
</feature>